<feature type="domain" description="CYRIA/CYRIB Rac1 binding" evidence="5">
    <location>
        <begin position="40"/>
        <end position="330"/>
    </location>
</feature>
<name>W7TKW8_9STRA</name>
<comment type="subcellular location">
    <subcellularLocation>
        <location evidence="1">Membrane</location>
        <topology evidence="1">Lipid-anchor</topology>
    </subcellularLocation>
</comment>
<evidence type="ECO:0000313" key="7">
    <source>
        <dbReference type="Proteomes" id="UP000019335"/>
    </source>
</evidence>
<dbReference type="EMBL" id="AZIL01000424">
    <property type="protein sequence ID" value="EWM27745.1"/>
    <property type="molecule type" value="Genomic_DNA"/>
</dbReference>
<keyword evidence="4" id="KW-0449">Lipoprotein</keyword>
<dbReference type="Pfam" id="PF07159">
    <property type="entry name" value="CYRIA-B_Rac1-bd"/>
    <property type="match status" value="1"/>
</dbReference>
<evidence type="ECO:0000256" key="4">
    <source>
        <dbReference type="ARBA" id="ARBA00023288"/>
    </source>
</evidence>
<sequence>MGQLMSIRGCAGGSGGDIGADELLLDHTCNDVTSTAGRTPTDDVQGEKLHQIMKGLLQESVCCIRAVREYQDNTELLRAAMKAPSNEALQLQAFACLMPSVANIKRAHALSICLSQELPQLLSYLIARRNNLRRNHALMKVLADILDFSLSFDFEKMRKPSIQNDFSYFRRYLNKMAPRMPDGEVQVQEAEAGMISLFIAQGLPMTVTVEKALRSLGEVSGSPDSLCHALQLVGLLANVSCDLALRPGLGVDLRRFALRVMTSSVVIYDRVSEAGVFTRRSPVRTRKCLRILRKEEEASRSDAMLARQLLDSVKYSTLHYKDCSTPSYIRSLLND</sequence>
<dbReference type="Proteomes" id="UP000019335">
    <property type="component" value="Chromosome 6"/>
</dbReference>
<dbReference type="AlphaFoldDB" id="W7TKW8"/>
<dbReference type="PANTHER" id="PTHR12422">
    <property type="entry name" value="GH09096P"/>
    <property type="match status" value="1"/>
</dbReference>
<keyword evidence="3" id="KW-0472">Membrane</keyword>
<dbReference type="InterPro" id="IPR039789">
    <property type="entry name" value="CYRI"/>
</dbReference>
<keyword evidence="7" id="KW-1185">Reference proteome</keyword>
<evidence type="ECO:0000259" key="5">
    <source>
        <dbReference type="Pfam" id="PF07159"/>
    </source>
</evidence>
<proteinExistence type="inferred from homology"/>
<dbReference type="OrthoDB" id="60973at2759"/>
<comment type="similarity">
    <text evidence="2">Belongs to the CYRI family.</text>
</comment>
<evidence type="ECO:0000256" key="3">
    <source>
        <dbReference type="ARBA" id="ARBA00023136"/>
    </source>
</evidence>
<evidence type="ECO:0000313" key="6">
    <source>
        <dbReference type="EMBL" id="EWM27745.1"/>
    </source>
</evidence>
<reference evidence="6 7" key="1">
    <citation type="journal article" date="2014" name="Mol. Plant">
        <title>Chromosome Scale Genome Assembly and Transcriptome Profiling of Nannochloropsis gaditana in Nitrogen Depletion.</title>
        <authorList>
            <person name="Corteggiani Carpinelli E."/>
            <person name="Telatin A."/>
            <person name="Vitulo N."/>
            <person name="Forcato C."/>
            <person name="D'Angelo M."/>
            <person name="Schiavon R."/>
            <person name="Vezzi A."/>
            <person name="Giacometti G.M."/>
            <person name="Morosinotto T."/>
            <person name="Valle G."/>
        </authorList>
    </citation>
    <scope>NUCLEOTIDE SEQUENCE [LARGE SCALE GENOMIC DNA]</scope>
    <source>
        <strain evidence="6 7">B-31</strain>
    </source>
</reference>
<evidence type="ECO:0000256" key="2">
    <source>
        <dbReference type="ARBA" id="ARBA00005778"/>
    </source>
</evidence>
<dbReference type="GO" id="GO:0030833">
    <property type="term" value="P:regulation of actin filament polymerization"/>
    <property type="evidence" value="ECO:0007669"/>
    <property type="project" value="InterPro"/>
</dbReference>
<comment type="caution">
    <text evidence="6">The sequence shown here is derived from an EMBL/GenBank/DDBJ whole genome shotgun (WGS) entry which is preliminary data.</text>
</comment>
<gene>
    <name evidence="6" type="ORF">Naga_100034g30</name>
</gene>
<accession>W7TKW8</accession>
<dbReference type="GO" id="GO:0016020">
    <property type="term" value="C:membrane"/>
    <property type="evidence" value="ECO:0007669"/>
    <property type="project" value="UniProtKB-SubCell"/>
</dbReference>
<dbReference type="InterPro" id="IPR009828">
    <property type="entry name" value="CYRIA/CYRIB_Rac1-bd"/>
</dbReference>
<evidence type="ECO:0000256" key="1">
    <source>
        <dbReference type="ARBA" id="ARBA00004635"/>
    </source>
</evidence>
<protein>
    <recommendedName>
        <fullName evidence="5">CYRIA/CYRIB Rac1 binding domain-containing protein</fullName>
    </recommendedName>
</protein>
<dbReference type="GO" id="GO:0031267">
    <property type="term" value="F:small GTPase binding"/>
    <property type="evidence" value="ECO:0007669"/>
    <property type="project" value="InterPro"/>
</dbReference>
<organism evidence="6 7">
    <name type="scientific">Nannochloropsis gaditana</name>
    <dbReference type="NCBI Taxonomy" id="72520"/>
    <lineage>
        <taxon>Eukaryota</taxon>
        <taxon>Sar</taxon>
        <taxon>Stramenopiles</taxon>
        <taxon>Ochrophyta</taxon>
        <taxon>Eustigmatophyceae</taxon>
        <taxon>Eustigmatales</taxon>
        <taxon>Monodopsidaceae</taxon>
        <taxon>Nannochloropsis</taxon>
    </lineage>
</organism>